<dbReference type="OrthoDB" id="2663200at2"/>
<organism evidence="1 2">
    <name type="scientific">Paenibacillus wynnii</name>
    <dbReference type="NCBI Taxonomy" id="268407"/>
    <lineage>
        <taxon>Bacteria</taxon>
        <taxon>Bacillati</taxon>
        <taxon>Bacillota</taxon>
        <taxon>Bacilli</taxon>
        <taxon>Bacillales</taxon>
        <taxon>Paenibacillaceae</taxon>
        <taxon>Paenibacillus</taxon>
    </lineage>
</organism>
<evidence type="ECO:0000313" key="2">
    <source>
        <dbReference type="Proteomes" id="UP000029734"/>
    </source>
</evidence>
<dbReference type="STRING" id="268407.PWYN_23695"/>
<reference evidence="1 2" key="1">
    <citation type="submission" date="2014-08" db="EMBL/GenBank/DDBJ databases">
        <authorList>
            <person name="den Bakker H.C."/>
        </authorList>
    </citation>
    <scope>NUCLEOTIDE SEQUENCE [LARGE SCALE GENOMIC DNA]</scope>
    <source>
        <strain evidence="1 2">DSM 18334</strain>
    </source>
</reference>
<keyword evidence="2" id="KW-1185">Reference proteome</keyword>
<name>A0A098M6D2_9BACL</name>
<reference evidence="1 2" key="2">
    <citation type="submission" date="2014-10" db="EMBL/GenBank/DDBJ databases">
        <title>Comparative genomics of the Paenibacillus odorifer group.</title>
        <authorList>
            <person name="Tsai Y.-C."/>
            <person name="Martin N."/>
            <person name="Korlach J."/>
            <person name="Wiedmann M."/>
        </authorList>
    </citation>
    <scope>NUCLEOTIDE SEQUENCE [LARGE SCALE GENOMIC DNA]</scope>
    <source>
        <strain evidence="1 2">DSM 18334</strain>
    </source>
</reference>
<gene>
    <name evidence="1" type="ORF">PWYN_23695</name>
</gene>
<dbReference type="Proteomes" id="UP000029734">
    <property type="component" value="Unassembled WGS sequence"/>
</dbReference>
<comment type="caution">
    <text evidence="1">The sequence shown here is derived from an EMBL/GenBank/DDBJ whole genome shotgun (WGS) entry which is preliminary data.</text>
</comment>
<dbReference type="eggNOG" id="ENOG50306K7">
    <property type="taxonomic scope" value="Bacteria"/>
</dbReference>
<accession>A0A098M6D2</accession>
<dbReference type="EMBL" id="JQCR01000003">
    <property type="protein sequence ID" value="KGE17593.1"/>
    <property type="molecule type" value="Genomic_DNA"/>
</dbReference>
<protein>
    <submittedName>
        <fullName evidence="1">Uncharacterized protein</fullName>
    </submittedName>
</protein>
<proteinExistence type="predicted"/>
<dbReference type="RefSeq" id="WP_036656643.1">
    <property type="nucleotide sequence ID" value="NZ_JQCR01000003.1"/>
</dbReference>
<dbReference type="AlphaFoldDB" id="A0A098M6D2"/>
<sequence>MSSVEQLDLFAGTVPELATLLNGMYYEKSTGLFVSYVLGRRYFEVTPSRCLGDKEWKEKTKRERAI</sequence>
<evidence type="ECO:0000313" key="1">
    <source>
        <dbReference type="EMBL" id="KGE17593.1"/>
    </source>
</evidence>